<evidence type="ECO:0000256" key="9">
    <source>
        <dbReference type="ARBA" id="ARBA00024017"/>
    </source>
</evidence>
<dbReference type="Gene3D" id="2.130.10.10">
    <property type="entry name" value="YVTN repeat-like/Quinoprotein amine dehydrogenase"/>
    <property type="match status" value="1"/>
</dbReference>
<proteinExistence type="inferred from homology"/>
<dbReference type="GO" id="GO:0005053">
    <property type="term" value="F:peroxisome matrix targeting signal-2 binding"/>
    <property type="evidence" value="ECO:0007669"/>
    <property type="project" value="InterPro"/>
</dbReference>
<keyword evidence="6" id="KW-0677">Repeat</keyword>
<evidence type="ECO:0000256" key="5">
    <source>
        <dbReference type="ARBA" id="ARBA00022574"/>
    </source>
</evidence>
<organism evidence="13 14">
    <name type="scientific">Saccharomycopsis crataegensis</name>
    <dbReference type="NCBI Taxonomy" id="43959"/>
    <lineage>
        <taxon>Eukaryota</taxon>
        <taxon>Fungi</taxon>
        <taxon>Dikarya</taxon>
        <taxon>Ascomycota</taxon>
        <taxon>Saccharomycotina</taxon>
        <taxon>Saccharomycetes</taxon>
        <taxon>Saccharomycopsidaceae</taxon>
        <taxon>Saccharomycopsis</taxon>
    </lineage>
</organism>
<dbReference type="SMART" id="SM00320">
    <property type="entry name" value="WD40"/>
    <property type="match status" value="6"/>
</dbReference>
<comment type="subcellular location">
    <subcellularLocation>
        <location evidence="2">Cytoplasm</location>
        <location evidence="2">Cytosol</location>
    </subcellularLocation>
    <subcellularLocation>
        <location evidence="1">Peroxisome matrix</location>
    </subcellularLocation>
</comment>
<evidence type="ECO:0000256" key="6">
    <source>
        <dbReference type="ARBA" id="ARBA00022737"/>
    </source>
</evidence>
<evidence type="ECO:0000256" key="1">
    <source>
        <dbReference type="ARBA" id="ARBA00004253"/>
    </source>
</evidence>
<keyword evidence="8" id="KW-0576">Peroxisome</keyword>
<dbReference type="InterPro" id="IPR036322">
    <property type="entry name" value="WD40_repeat_dom_sf"/>
</dbReference>
<feature type="repeat" description="WD" evidence="11">
    <location>
        <begin position="235"/>
        <end position="250"/>
    </location>
</feature>
<evidence type="ECO:0000256" key="7">
    <source>
        <dbReference type="ARBA" id="ARBA00022927"/>
    </source>
</evidence>
<keyword evidence="7" id="KW-0653">Protein transport</keyword>
<dbReference type="PROSITE" id="PS00678">
    <property type="entry name" value="WD_REPEATS_1"/>
    <property type="match status" value="1"/>
</dbReference>
<dbReference type="SUPFAM" id="SSF50978">
    <property type="entry name" value="WD40 repeat-like"/>
    <property type="match status" value="1"/>
</dbReference>
<dbReference type="RefSeq" id="XP_064849781.1">
    <property type="nucleotide sequence ID" value="XM_064993709.1"/>
</dbReference>
<dbReference type="InterPro" id="IPR001680">
    <property type="entry name" value="WD40_rpt"/>
</dbReference>
<feature type="repeat" description="WD" evidence="11">
    <location>
        <begin position="273"/>
        <end position="306"/>
    </location>
</feature>
<reference evidence="13 14" key="1">
    <citation type="journal article" date="2023" name="Elife">
        <title>Identification of key yeast species and microbe-microbe interactions impacting larval growth of Drosophila in the wild.</title>
        <authorList>
            <person name="Mure A."/>
            <person name="Sugiura Y."/>
            <person name="Maeda R."/>
            <person name="Honda K."/>
            <person name="Sakurai N."/>
            <person name="Takahashi Y."/>
            <person name="Watada M."/>
            <person name="Katoh T."/>
            <person name="Gotoh A."/>
            <person name="Gotoh Y."/>
            <person name="Taniguchi I."/>
            <person name="Nakamura K."/>
            <person name="Hayashi T."/>
            <person name="Katayama T."/>
            <person name="Uemura T."/>
            <person name="Hattori Y."/>
        </authorList>
    </citation>
    <scope>NUCLEOTIDE SEQUENCE [LARGE SCALE GENOMIC DNA]</scope>
    <source>
        <strain evidence="13 14">SC-9</strain>
    </source>
</reference>
<evidence type="ECO:0000256" key="2">
    <source>
        <dbReference type="ARBA" id="ARBA00004514"/>
    </source>
</evidence>
<evidence type="ECO:0000256" key="11">
    <source>
        <dbReference type="PROSITE-ProRule" id="PRU00221"/>
    </source>
</evidence>
<comment type="caution">
    <text evidence="13">The sequence shown here is derived from an EMBL/GenBank/DDBJ whole genome shotgun (WGS) entry which is preliminary data.</text>
</comment>
<keyword evidence="4" id="KW-0963">Cytoplasm</keyword>
<dbReference type="PANTHER" id="PTHR46027:SF1">
    <property type="entry name" value="PEROXISOMAL TARGETING SIGNAL 2 RECEPTOR"/>
    <property type="match status" value="1"/>
</dbReference>
<evidence type="ECO:0000256" key="4">
    <source>
        <dbReference type="ARBA" id="ARBA00022490"/>
    </source>
</evidence>
<feature type="repeat" description="WD" evidence="11">
    <location>
        <begin position="100"/>
        <end position="142"/>
    </location>
</feature>
<gene>
    <name evidence="13" type="ORF">DASC09_001060</name>
</gene>
<name>A0AAV5QDC9_9ASCO</name>
<sequence length="366" mass="40751">MLKFRTSGYSGFSVKYSSFFDNKIAVATSANYGLAGNGRLYILSINPNGQITQDIYFDTQDGLFDLSWSEINENHVAASSGDGTIKLFDLHVGTYPVAVWNEHHKEVFSINWNLTDKSSFVSSSWDGTIKVWSANRKQSLVNLSSSSSTFAPTTKPSSVPLSKSQKPGSNLTNTQCVYQAKVSPHAPNLIASVNASSRLQLWDVRSARPLQMDILCHNGLEALGLDWNKYRSTVLATSGVDKTIRVWDLRMITNKFPASHSLNGSNSAPQNEMVGNQLPVRNVTWSPHSSNKLLSCGYDMTARIWDDVTDKRAPRTINNSTGCINSFNNHKEFVIGGDWSLWGEPGWVVTTGWDEMVYVWNSNRRY</sequence>
<dbReference type="InterPro" id="IPR020472">
    <property type="entry name" value="WD40_PAC1"/>
</dbReference>
<keyword evidence="3" id="KW-0813">Transport</keyword>
<dbReference type="PROSITE" id="PS50082">
    <property type="entry name" value="WD_REPEATS_2"/>
    <property type="match status" value="3"/>
</dbReference>
<evidence type="ECO:0000313" key="13">
    <source>
        <dbReference type="EMBL" id="GMM32781.1"/>
    </source>
</evidence>
<accession>A0AAV5QDC9</accession>
<dbReference type="GO" id="GO:0005829">
    <property type="term" value="C:cytosol"/>
    <property type="evidence" value="ECO:0007669"/>
    <property type="project" value="UniProtKB-SubCell"/>
</dbReference>
<comment type="similarity">
    <text evidence="9">Belongs to the WD repeat peroxin-7 family.</text>
</comment>
<evidence type="ECO:0000256" key="12">
    <source>
        <dbReference type="SAM" id="MobiDB-lite"/>
    </source>
</evidence>
<keyword evidence="14" id="KW-1185">Reference proteome</keyword>
<evidence type="ECO:0000256" key="8">
    <source>
        <dbReference type="ARBA" id="ARBA00023140"/>
    </source>
</evidence>
<dbReference type="InterPro" id="IPR015943">
    <property type="entry name" value="WD40/YVTN_repeat-like_dom_sf"/>
</dbReference>
<dbReference type="AlphaFoldDB" id="A0AAV5QDC9"/>
<dbReference type="EMBL" id="BTFZ01000001">
    <property type="protein sequence ID" value="GMM32781.1"/>
    <property type="molecule type" value="Genomic_DNA"/>
</dbReference>
<dbReference type="PRINTS" id="PR00320">
    <property type="entry name" value="GPROTEINBRPT"/>
</dbReference>
<dbReference type="InterPro" id="IPR019775">
    <property type="entry name" value="WD40_repeat_CS"/>
</dbReference>
<dbReference type="GeneID" id="90070760"/>
<protein>
    <recommendedName>
        <fullName evidence="10">Peroxin-7</fullName>
    </recommendedName>
</protein>
<evidence type="ECO:0000256" key="3">
    <source>
        <dbReference type="ARBA" id="ARBA00022448"/>
    </source>
</evidence>
<keyword evidence="5 11" id="KW-0853">WD repeat</keyword>
<evidence type="ECO:0000313" key="14">
    <source>
        <dbReference type="Proteomes" id="UP001360560"/>
    </source>
</evidence>
<feature type="region of interest" description="Disordered" evidence="12">
    <location>
        <begin position="146"/>
        <end position="170"/>
    </location>
</feature>
<dbReference type="GO" id="GO:0016558">
    <property type="term" value="P:protein import into peroxisome matrix"/>
    <property type="evidence" value="ECO:0007669"/>
    <property type="project" value="InterPro"/>
</dbReference>
<dbReference type="Proteomes" id="UP001360560">
    <property type="component" value="Unassembled WGS sequence"/>
</dbReference>
<evidence type="ECO:0000256" key="10">
    <source>
        <dbReference type="ARBA" id="ARBA00032565"/>
    </source>
</evidence>
<dbReference type="Pfam" id="PF00400">
    <property type="entry name" value="WD40"/>
    <property type="match status" value="3"/>
</dbReference>
<dbReference type="GO" id="GO:0005782">
    <property type="term" value="C:peroxisomal matrix"/>
    <property type="evidence" value="ECO:0007669"/>
    <property type="project" value="UniProtKB-SubCell"/>
</dbReference>
<dbReference type="PANTHER" id="PTHR46027">
    <property type="entry name" value="PEROXISOMAL TARGETING SIGNAL 2 RECEPTOR"/>
    <property type="match status" value="1"/>
</dbReference>
<dbReference type="InterPro" id="IPR044536">
    <property type="entry name" value="PEX7"/>
</dbReference>